<dbReference type="RefSeq" id="WP_265265617.1">
    <property type="nucleotide sequence ID" value="NZ_JAIHOM010000087.1"/>
</dbReference>
<keyword evidence="4" id="KW-1185">Reference proteome</keyword>
<dbReference type="InterPro" id="IPR036163">
    <property type="entry name" value="HMA_dom_sf"/>
</dbReference>
<dbReference type="SUPFAM" id="SSF55008">
    <property type="entry name" value="HMA, heavy metal-associated domain"/>
    <property type="match status" value="1"/>
</dbReference>
<dbReference type="Proteomes" id="UP001526426">
    <property type="component" value="Unassembled WGS sequence"/>
</dbReference>
<sequence>MTLKLTVPGMMCDGCVNSITSEIKTHDPNATVEANLESKLLTVETTKMAEQELKSIIAAAGYEVA</sequence>
<organism evidence="3 4">
    <name type="scientific">Spirulina subsalsa FACHB-351</name>
    <dbReference type="NCBI Taxonomy" id="234711"/>
    <lineage>
        <taxon>Bacteria</taxon>
        <taxon>Bacillati</taxon>
        <taxon>Cyanobacteriota</taxon>
        <taxon>Cyanophyceae</taxon>
        <taxon>Spirulinales</taxon>
        <taxon>Spirulinaceae</taxon>
        <taxon>Spirulina</taxon>
    </lineage>
</organism>
<reference evidence="3 4" key="1">
    <citation type="submission" date="2021-08" db="EMBL/GenBank/DDBJ databases">
        <title>Draft genome sequence of Spirulina subsalsa with high tolerance to salinity and hype-accumulation of phycocyanin.</title>
        <authorList>
            <person name="Pei H."/>
            <person name="Jiang L."/>
        </authorList>
    </citation>
    <scope>NUCLEOTIDE SEQUENCE [LARGE SCALE GENOMIC DNA]</scope>
    <source>
        <strain evidence="3 4">FACHB-351</strain>
    </source>
</reference>
<dbReference type="Gene3D" id="3.30.70.100">
    <property type="match status" value="1"/>
</dbReference>
<evidence type="ECO:0000259" key="2">
    <source>
        <dbReference type="PROSITE" id="PS50846"/>
    </source>
</evidence>
<dbReference type="CDD" id="cd00371">
    <property type="entry name" value="HMA"/>
    <property type="match status" value="1"/>
</dbReference>
<comment type="caution">
    <text evidence="3">The sequence shown here is derived from an EMBL/GenBank/DDBJ whole genome shotgun (WGS) entry which is preliminary data.</text>
</comment>
<dbReference type="InterPro" id="IPR006121">
    <property type="entry name" value="HMA_dom"/>
</dbReference>
<proteinExistence type="predicted"/>
<dbReference type="PROSITE" id="PS01047">
    <property type="entry name" value="HMA_1"/>
    <property type="match status" value="1"/>
</dbReference>
<dbReference type="EMBL" id="JAIHOM010000087">
    <property type="protein sequence ID" value="MCW6037749.1"/>
    <property type="molecule type" value="Genomic_DNA"/>
</dbReference>
<accession>A0ABT3L9H0</accession>
<evidence type="ECO:0000313" key="4">
    <source>
        <dbReference type="Proteomes" id="UP001526426"/>
    </source>
</evidence>
<keyword evidence="1" id="KW-0479">Metal-binding</keyword>
<evidence type="ECO:0000256" key="1">
    <source>
        <dbReference type="ARBA" id="ARBA00022723"/>
    </source>
</evidence>
<gene>
    <name evidence="3" type="ORF">K4A83_15940</name>
</gene>
<feature type="domain" description="HMA" evidence="2">
    <location>
        <begin position="1"/>
        <end position="65"/>
    </location>
</feature>
<name>A0ABT3L9H0_9CYAN</name>
<dbReference type="Pfam" id="PF00403">
    <property type="entry name" value="HMA"/>
    <property type="match status" value="1"/>
</dbReference>
<dbReference type="InterPro" id="IPR017969">
    <property type="entry name" value="Heavy-metal-associated_CS"/>
</dbReference>
<dbReference type="PROSITE" id="PS50846">
    <property type="entry name" value="HMA_2"/>
    <property type="match status" value="1"/>
</dbReference>
<protein>
    <submittedName>
        <fullName evidence="3">Heavy-metal-associated domain-containing protein</fullName>
    </submittedName>
</protein>
<evidence type="ECO:0000313" key="3">
    <source>
        <dbReference type="EMBL" id="MCW6037749.1"/>
    </source>
</evidence>